<dbReference type="SUPFAM" id="SSF49503">
    <property type="entry name" value="Cupredoxins"/>
    <property type="match status" value="1"/>
</dbReference>
<accession>W0RGA2</accession>
<protein>
    <submittedName>
        <fullName evidence="4">Blue (Type 1) copper domain protein</fullName>
    </submittedName>
</protein>
<dbReference type="InterPro" id="IPR008972">
    <property type="entry name" value="Cupredoxin"/>
</dbReference>
<name>W0RGA2_9BACT</name>
<evidence type="ECO:0000256" key="2">
    <source>
        <dbReference type="ARBA" id="ARBA00023008"/>
    </source>
</evidence>
<dbReference type="AlphaFoldDB" id="W0RGA2"/>
<evidence type="ECO:0000256" key="1">
    <source>
        <dbReference type="ARBA" id="ARBA00022723"/>
    </source>
</evidence>
<dbReference type="RefSeq" id="WP_025410856.1">
    <property type="nucleotide sequence ID" value="NZ_CP007128.1"/>
</dbReference>
<evidence type="ECO:0000313" key="4">
    <source>
        <dbReference type="EMBL" id="AHG89355.1"/>
    </source>
</evidence>
<dbReference type="Pfam" id="PF00127">
    <property type="entry name" value="Copper-bind"/>
    <property type="match status" value="1"/>
</dbReference>
<dbReference type="PROSITE" id="PS51257">
    <property type="entry name" value="PROKAR_LIPOPROTEIN"/>
    <property type="match status" value="1"/>
</dbReference>
<dbReference type="InterPro" id="IPR000923">
    <property type="entry name" value="BlueCu_1"/>
</dbReference>
<reference evidence="4 5" key="1">
    <citation type="journal article" date="2014" name="Genome Announc.">
        <title>Genome Sequence and Methylome of Soil Bacterium Gemmatirosa kalamazoonensis KBS708T, a Member of the Rarely Cultivated Gemmatimonadetes Phylum.</title>
        <authorList>
            <person name="Debruyn J.M."/>
            <person name="Radosevich M."/>
            <person name="Wommack K.E."/>
            <person name="Polson S.W."/>
            <person name="Hauser L.J."/>
            <person name="Fawaz M.N."/>
            <person name="Korlach J."/>
            <person name="Tsai Y.C."/>
        </authorList>
    </citation>
    <scope>NUCLEOTIDE SEQUENCE [LARGE SCALE GENOMIC DNA]</scope>
    <source>
        <strain evidence="4 5">KBS708</strain>
    </source>
</reference>
<keyword evidence="5" id="KW-1185">Reference proteome</keyword>
<dbReference type="HOGENOM" id="CLU_2011947_0_0_0"/>
<gene>
    <name evidence="4" type="ORF">J421_1818</name>
</gene>
<proteinExistence type="predicted"/>
<organism evidence="4 5">
    <name type="scientific">Gemmatirosa kalamazoonensis</name>
    <dbReference type="NCBI Taxonomy" id="861299"/>
    <lineage>
        <taxon>Bacteria</taxon>
        <taxon>Pseudomonadati</taxon>
        <taxon>Gemmatimonadota</taxon>
        <taxon>Gemmatimonadia</taxon>
        <taxon>Gemmatimonadales</taxon>
        <taxon>Gemmatimonadaceae</taxon>
        <taxon>Gemmatirosa</taxon>
    </lineage>
</organism>
<evidence type="ECO:0000259" key="3">
    <source>
        <dbReference type="Pfam" id="PF00127"/>
    </source>
</evidence>
<dbReference type="GO" id="GO:0009055">
    <property type="term" value="F:electron transfer activity"/>
    <property type="evidence" value="ECO:0007669"/>
    <property type="project" value="InterPro"/>
</dbReference>
<dbReference type="GO" id="GO:0005507">
    <property type="term" value="F:copper ion binding"/>
    <property type="evidence" value="ECO:0007669"/>
    <property type="project" value="InterPro"/>
</dbReference>
<keyword evidence="1" id="KW-0479">Metal-binding</keyword>
<dbReference type="KEGG" id="gba:J421_1818"/>
<evidence type="ECO:0000313" key="5">
    <source>
        <dbReference type="Proteomes" id="UP000019151"/>
    </source>
</evidence>
<feature type="domain" description="Blue (type 1) copper" evidence="3">
    <location>
        <begin position="34"/>
        <end position="114"/>
    </location>
</feature>
<dbReference type="Proteomes" id="UP000019151">
    <property type="component" value="Chromosome"/>
</dbReference>
<dbReference type="STRING" id="861299.J421_1818"/>
<dbReference type="OrthoDB" id="574459at2"/>
<dbReference type="EMBL" id="CP007128">
    <property type="protein sequence ID" value="AHG89355.1"/>
    <property type="molecule type" value="Genomic_DNA"/>
</dbReference>
<keyword evidence="2" id="KW-0186">Copper</keyword>
<sequence length="123" mass="12685">MRRIPLLTAVALVATACFSEKPEPLEPGAPSTGAVTASSTANSFTPQILNVLQGGTVTWTFGTRPHNVTFVQTAGAPQNVPTTTSNTASRTFASPGTFAYVCTLHAGMVGTVNVVPAPTQPTR</sequence>
<dbReference type="Gene3D" id="2.60.40.420">
    <property type="entry name" value="Cupredoxins - blue copper proteins"/>
    <property type="match status" value="1"/>
</dbReference>
<dbReference type="InParanoid" id="W0RGA2"/>